<evidence type="ECO:0000256" key="3">
    <source>
        <dbReference type="ARBA" id="ARBA00023224"/>
    </source>
</evidence>
<evidence type="ECO:0000256" key="4">
    <source>
        <dbReference type="ARBA" id="ARBA00029447"/>
    </source>
</evidence>
<feature type="domain" description="HAMP" evidence="9">
    <location>
        <begin position="304"/>
        <end position="357"/>
    </location>
</feature>
<feature type="domain" description="Methyl-accepting transducer" evidence="7">
    <location>
        <begin position="398"/>
        <end position="620"/>
    </location>
</feature>
<dbReference type="EMBL" id="BOPV01000001">
    <property type="protein sequence ID" value="GIL39418.1"/>
    <property type="molecule type" value="Genomic_DNA"/>
</dbReference>
<organism evidence="10 11">
    <name type="scientific">Roseiterribacter gracilis</name>
    <dbReference type="NCBI Taxonomy" id="2812848"/>
    <lineage>
        <taxon>Bacteria</taxon>
        <taxon>Pseudomonadati</taxon>
        <taxon>Pseudomonadota</taxon>
        <taxon>Alphaproteobacteria</taxon>
        <taxon>Rhodospirillales</taxon>
        <taxon>Roseiterribacteraceae</taxon>
        <taxon>Roseiterribacter</taxon>
    </lineage>
</organism>
<keyword evidence="6" id="KW-1133">Transmembrane helix</keyword>
<dbReference type="Proteomes" id="UP000681075">
    <property type="component" value="Unassembled WGS sequence"/>
</dbReference>
<accession>A0A8S8X789</accession>
<sequence length="654" mass="68155">MLSNWKIGRRLAVALAGSVIVAVAATTISNLILTDRLAQSAADRELTTAQEFLTGQIRSESDRALSMATLYAVETAVQDAFAAKDRDALAKLTVPGFKQLKEQHGAEQIQFHLAPAVSFLRLHKPEKFGDDLSGFRFTVVEANRSKKPVSGLETGIEGLGIRGVVPVFKNGEHLGTVEVGLTFGKAFLDKFKRATRAEIALFVRKNNVFEAFGSTFATTPAIAAEEFNKALAENRPLQLQIGDVPYQAVLMPARDYRGEAFGVTLLALDQSAAAAAKATSRNASIGIGAIVLLGALLLAWLTNRSIVVPIRAMTDAMDALKGGNRSAEIPGQGRADEIGAMAASVEVFRRAMIEASDLRRAQDEAAARSREERRAAMVALADGFERSVKHVVDAVTNAAAAMEKSAAGMSDAASETAQRASSVTASSESTSANVQTVAAASEELAASISEISRRASEAATVSEQAASEAATAETVIASLTDGAQKIGEVVQLIHAIASQTNLLALNATIEAARAGEAGKGFAVVASEVKSLALQTGKATEEIGGQVQAIQDATKRVADTIRAIVGTIRNVRAVSTSIAAAVEEQGAATQEITRNTQEAANGTQQVASNVAAVHEAADLAGGAASGVLGAARQLGVQAESLTREVNAFLTEVRAA</sequence>
<dbReference type="SUPFAM" id="SSF103190">
    <property type="entry name" value="Sensory domain-like"/>
    <property type="match status" value="1"/>
</dbReference>
<dbReference type="PROSITE" id="PS50885">
    <property type="entry name" value="HAMP"/>
    <property type="match status" value="1"/>
</dbReference>
<dbReference type="InterPro" id="IPR029150">
    <property type="entry name" value="dCache_3"/>
</dbReference>
<comment type="subcellular location">
    <subcellularLocation>
        <location evidence="1">Cell inner membrane</location>
        <topology evidence="1">Multi-pass membrane protein</topology>
    </subcellularLocation>
</comment>
<evidence type="ECO:0000259" key="9">
    <source>
        <dbReference type="PROSITE" id="PS50885"/>
    </source>
</evidence>
<name>A0A8S8X789_9PROT</name>
<keyword evidence="6" id="KW-0472">Membrane</keyword>
<dbReference type="SMART" id="SM00304">
    <property type="entry name" value="HAMP"/>
    <property type="match status" value="1"/>
</dbReference>
<feature type="transmembrane region" description="Helical" evidence="6">
    <location>
        <begin position="283"/>
        <end position="301"/>
    </location>
</feature>
<dbReference type="InterPro" id="IPR003660">
    <property type="entry name" value="HAMP_dom"/>
</dbReference>
<dbReference type="Gene3D" id="1.10.8.500">
    <property type="entry name" value="HAMP domain in histidine kinase"/>
    <property type="match status" value="1"/>
</dbReference>
<keyword evidence="2" id="KW-1003">Cell membrane</keyword>
<keyword evidence="6" id="KW-0812">Transmembrane</keyword>
<dbReference type="PROSITE" id="PS50111">
    <property type="entry name" value="CHEMOTAXIS_TRANSDUC_2"/>
    <property type="match status" value="1"/>
</dbReference>
<proteinExistence type="inferred from homology"/>
<evidence type="ECO:0000256" key="2">
    <source>
        <dbReference type="ARBA" id="ARBA00022519"/>
    </source>
</evidence>
<comment type="similarity">
    <text evidence="4">Belongs to the methyl-accepting chemotaxis (MCP) protein family.</text>
</comment>
<evidence type="ECO:0000313" key="10">
    <source>
        <dbReference type="EMBL" id="GIL39418.1"/>
    </source>
</evidence>
<evidence type="ECO:0000256" key="5">
    <source>
        <dbReference type="PROSITE-ProRule" id="PRU00284"/>
    </source>
</evidence>
<dbReference type="InterPro" id="IPR029151">
    <property type="entry name" value="Sensor-like_sf"/>
</dbReference>
<dbReference type="RefSeq" id="WP_420242523.1">
    <property type="nucleotide sequence ID" value="NZ_BOPV01000001.1"/>
</dbReference>
<dbReference type="GO" id="GO:0005886">
    <property type="term" value="C:plasma membrane"/>
    <property type="evidence" value="ECO:0007669"/>
    <property type="project" value="UniProtKB-SubCell"/>
</dbReference>
<dbReference type="GO" id="GO:0007165">
    <property type="term" value="P:signal transduction"/>
    <property type="evidence" value="ECO:0007669"/>
    <property type="project" value="UniProtKB-KW"/>
</dbReference>
<dbReference type="InterPro" id="IPR004089">
    <property type="entry name" value="MCPsignal_dom"/>
</dbReference>
<evidence type="ECO:0000259" key="8">
    <source>
        <dbReference type="PROSITE" id="PS50192"/>
    </source>
</evidence>
<dbReference type="SUPFAM" id="SSF58104">
    <property type="entry name" value="Methyl-accepting chemotaxis protein (MCP) signaling domain"/>
    <property type="match status" value="1"/>
</dbReference>
<evidence type="ECO:0000256" key="6">
    <source>
        <dbReference type="SAM" id="Phobius"/>
    </source>
</evidence>
<dbReference type="Gene3D" id="1.10.287.950">
    <property type="entry name" value="Methyl-accepting chemotaxis protein"/>
    <property type="match status" value="1"/>
</dbReference>
<comment type="caution">
    <text evidence="10">The sequence shown here is derived from an EMBL/GenBank/DDBJ whole genome shotgun (WGS) entry which is preliminary data.</text>
</comment>
<keyword evidence="3 5" id="KW-0807">Transducer</keyword>
<evidence type="ECO:0000256" key="1">
    <source>
        <dbReference type="ARBA" id="ARBA00004429"/>
    </source>
</evidence>
<dbReference type="Pfam" id="PF14827">
    <property type="entry name" value="dCache_3"/>
    <property type="match status" value="1"/>
</dbReference>
<evidence type="ECO:0000313" key="11">
    <source>
        <dbReference type="Proteomes" id="UP000681075"/>
    </source>
</evidence>
<keyword evidence="2" id="KW-0997">Cell inner membrane</keyword>
<feature type="domain" description="T-SNARE coiled-coil homology" evidence="8">
    <location>
        <begin position="550"/>
        <end position="612"/>
    </location>
</feature>
<dbReference type="PROSITE" id="PS50192">
    <property type="entry name" value="T_SNARE"/>
    <property type="match status" value="1"/>
</dbReference>
<dbReference type="SMART" id="SM00283">
    <property type="entry name" value="MA"/>
    <property type="match status" value="1"/>
</dbReference>
<keyword evidence="11" id="KW-1185">Reference proteome</keyword>
<dbReference type="PANTHER" id="PTHR32089:SF112">
    <property type="entry name" value="LYSOZYME-LIKE PROTEIN-RELATED"/>
    <property type="match status" value="1"/>
</dbReference>
<dbReference type="AlphaFoldDB" id="A0A8S8X789"/>
<dbReference type="PANTHER" id="PTHR32089">
    <property type="entry name" value="METHYL-ACCEPTING CHEMOTAXIS PROTEIN MCPB"/>
    <property type="match status" value="1"/>
</dbReference>
<reference evidence="10" key="1">
    <citation type="submission" date="2021-02" db="EMBL/GenBank/DDBJ databases">
        <title>Genome sequence of Rhodospirillales sp. strain TMPK1 isolated from soil.</title>
        <authorList>
            <person name="Nakai R."/>
            <person name="Kusada H."/>
            <person name="Tamaki H."/>
        </authorList>
    </citation>
    <scope>NUCLEOTIDE SEQUENCE</scope>
    <source>
        <strain evidence="10">TMPK1</strain>
    </source>
</reference>
<evidence type="ECO:0000259" key="7">
    <source>
        <dbReference type="PROSITE" id="PS50111"/>
    </source>
</evidence>
<dbReference type="Pfam" id="PF00015">
    <property type="entry name" value="MCPsignal"/>
    <property type="match status" value="1"/>
</dbReference>
<dbReference type="Pfam" id="PF00672">
    <property type="entry name" value="HAMP"/>
    <property type="match status" value="1"/>
</dbReference>
<gene>
    <name evidence="10" type="ORF">TMPK1_16550</name>
</gene>
<dbReference type="InterPro" id="IPR000727">
    <property type="entry name" value="T_SNARE_dom"/>
</dbReference>
<protein>
    <submittedName>
        <fullName evidence="10">Methyl-accepting chemotaxis protein</fullName>
    </submittedName>
</protein>